<feature type="non-terminal residue" evidence="3">
    <location>
        <position position="478"/>
    </location>
</feature>
<gene>
    <name evidence="3" type="ORF">RFI_34398</name>
</gene>
<sequence length="478" mass="53354">MAAKKSNTKQNLNIEFSNSNDNLISSLPLIEGGVNPLWGGFFNNSTHELTKKMLSTLQVDKRLYAVAIESTKAQIRMHIKREIIAEANGKKIIEGLDKLKKEISEGKFSFNNSLNDIYNNIESYLADNIGNAVDNLYTARSKNDQIAGDLKLWVRDAYDSLDGALQNFQAALIDKAEENVKTLMPGYTHMQVEQPISLGHQLMAYVEMIGRDRGRIKDARARMNTSPYGSNALGGSAFHINREMVARILGFDKASPNSIDSVSDRDFVIEFTSFASICATHLSRIAEDMLFWHNPNNNFISFSNAFVVQSSLTPYKRDPKIIELVRSKSGRIYGALINLITIMKGLPVAFSQDLQEITEPVFDTYDTLLNNVNVMAALTADFVVNRKEMKEAAQYGFATSQDLVNWLVINTSTTTKQAIKTAQKIIKLALTKDTKLSLLEITDLKAIEPKITDEIYSVLINSRAVISRRSYGGTNPVQ</sequence>
<dbReference type="Gene3D" id="1.10.40.30">
    <property type="entry name" value="Fumarase/aspartase (C-terminal domain)"/>
    <property type="match status" value="1"/>
</dbReference>
<evidence type="ECO:0000313" key="3">
    <source>
        <dbReference type="EMBL" id="ETO03012.1"/>
    </source>
</evidence>
<dbReference type="Proteomes" id="UP000023152">
    <property type="component" value="Unassembled WGS sequence"/>
</dbReference>
<comment type="caution">
    <text evidence="3">The sequence shown here is derived from an EMBL/GenBank/DDBJ whole genome shotgun (WGS) entry which is preliminary data.</text>
</comment>
<dbReference type="InterPro" id="IPR024083">
    <property type="entry name" value="Fumarase/histidase_N"/>
</dbReference>
<evidence type="ECO:0000313" key="4">
    <source>
        <dbReference type="Proteomes" id="UP000023152"/>
    </source>
</evidence>
<keyword evidence="4" id="KW-1185">Reference proteome</keyword>
<organism evidence="3 4">
    <name type="scientific">Reticulomyxa filosa</name>
    <dbReference type="NCBI Taxonomy" id="46433"/>
    <lineage>
        <taxon>Eukaryota</taxon>
        <taxon>Sar</taxon>
        <taxon>Rhizaria</taxon>
        <taxon>Retaria</taxon>
        <taxon>Foraminifera</taxon>
        <taxon>Monothalamids</taxon>
        <taxon>Reticulomyxidae</taxon>
        <taxon>Reticulomyxa</taxon>
    </lineage>
</organism>
<reference evidence="3 4" key="1">
    <citation type="journal article" date="2013" name="Curr. Biol.">
        <title>The Genome of the Foraminiferan Reticulomyxa filosa.</title>
        <authorList>
            <person name="Glockner G."/>
            <person name="Hulsmann N."/>
            <person name="Schleicher M."/>
            <person name="Noegel A.A."/>
            <person name="Eichinger L."/>
            <person name="Gallinger C."/>
            <person name="Pawlowski J."/>
            <person name="Sierra R."/>
            <person name="Euteneuer U."/>
            <person name="Pillet L."/>
            <person name="Moustafa A."/>
            <person name="Platzer M."/>
            <person name="Groth M."/>
            <person name="Szafranski K."/>
            <person name="Schliwa M."/>
        </authorList>
    </citation>
    <scope>NUCLEOTIDE SEQUENCE [LARGE SCALE GENOMIC DNA]</scope>
</reference>
<dbReference type="PANTHER" id="PTHR43814">
    <property type="entry name" value="ARGININOSUCCINATE LYASE"/>
    <property type="match status" value="1"/>
</dbReference>
<feature type="domain" description="Fumarate lyase N-terminal" evidence="2">
    <location>
        <begin position="46"/>
        <end position="334"/>
    </location>
</feature>
<dbReference type="InterPro" id="IPR022761">
    <property type="entry name" value="Fumarate_lyase_N"/>
</dbReference>
<dbReference type="AlphaFoldDB" id="X6LPE6"/>
<proteinExistence type="inferred from homology"/>
<dbReference type="PRINTS" id="PR00149">
    <property type="entry name" value="FUMRATELYASE"/>
</dbReference>
<dbReference type="NCBIfam" id="TIGR00838">
    <property type="entry name" value="argH"/>
    <property type="match status" value="1"/>
</dbReference>
<dbReference type="Pfam" id="PF00206">
    <property type="entry name" value="Lyase_1"/>
    <property type="match status" value="1"/>
</dbReference>
<dbReference type="SUPFAM" id="SSF48557">
    <property type="entry name" value="L-aspartase-like"/>
    <property type="match status" value="1"/>
</dbReference>
<dbReference type="GO" id="GO:0004056">
    <property type="term" value="F:argininosuccinate lyase activity"/>
    <property type="evidence" value="ECO:0007669"/>
    <property type="project" value="InterPro"/>
</dbReference>
<comment type="similarity">
    <text evidence="1">Belongs to the lyase 1 family. Argininosuccinate lyase subfamily.</text>
</comment>
<dbReference type="CDD" id="cd01359">
    <property type="entry name" value="Argininosuccinate_lyase"/>
    <property type="match status" value="1"/>
</dbReference>
<accession>X6LPE6</accession>
<dbReference type="HAMAP" id="MF_00006">
    <property type="entry name" value="Arg_succ_lyase"/>
    <property type="match status" value="1"/>
</dbReference>
<evidence type="ECO:0000256" key="1">
    <source>
        <dbReference type="ARBA" id="ARBA00010755"/>
    </source>
</evidence>
<dbReference type="InterPro" id="IPR000362">
    <property type="entry name" value="Fumarate_lyase_fam"/>
</dbReference>
<dbReference type="PRINTS" id="PR00145">
    <property type="entry name" value="ARGSUCLYASE"/>
</dbReference>
<evidence type="ECO:0000259" key="2">
    <source>
        <dbReference type="Pfam" id="PF00206"/>
    </source>
</evidence>
<keyword evidence="3" id="KW-0456">Lyase</keyword>
<dbReference type="FunFam" id="1.20.200.10:FF:000015">
    <property type="entry name" value="argininosuccinate lyase isoform X2"/>
    <property type="match status" value="1"/>
</dbReference>
<dbReference type="Gene3D" id="1.20.200.10">
    <property type="entry name" value="Fumarase/aspartase (Central domain)"/>
    <property type="match status" value="1"/>
</dbReference>
<dbReference type="OrthoDB" id="2561043at2759"/>
<name>X6LPE6_RETFI</name>
<protein>
    <submittedName>
        <fullName evidence="3">Argininosuccinate lyase</fullName>
    </submittedName>
</protein>
<dbReference type="InterPro" id="IPR009049">
    <property type="entry name" value="Argininosuccinate_lyase"/>
</dbReference>
<dbReference type="GO" id="GO:0005829">
    <property type="term" value="C:cytosol"/>
    <property type="evidence" value="ECO:0007669"/>
    <property type="project" value="TreeGrafter"/>
</dbReference>
<dbReference type="PANTHER" id="PTHR43814:SF1">
    <property type="entry name" value="ARGININOSUCCINATE LYASE"/>
    <property type="match status" value="1"/>
</dbReference>
<dbReference type="InterPro" id="IPR008948">
    <property type="entry name" value="L-Aspartase-like"/>
</dbReference>
<dbReference type="Gene3D" id="1.10.275.10">
    <property type="entry name" value="Fumarase/aspartase (N-terminal domain)"/>
    <property type="match status" value="1"/>
</dbReference>
<dbReference type="EMBL" id="ASPP01034371">
    <property type="protein sequence ID" value="ETO03012.1"/>
    <property type="molecule type" value="Genomic_DNA"/>
</dbReference>
<dbReference type="OMA" id="DFAIEFC"/>
<dbReference type="GO" id="GO:0042450">
    <property type="term" value="P:L-arginine biosynthetic process via ornithine"/>
    <property type="evidence" value="ECO:0007669"/>
    <property type="project" value="InterPro"/>
</dbReference>